<evidence type="ECO:0000313" key="2">
    <source>
        <dbReference type="EMBL" id="MCU7378807.1"/>
    </source>
</evidence>
<dbReference type="EMBL" id="JAOSHN010000004">
    <property type="protein sequence ID" value="MCU7378807.1"/>
    <property type="molecule type" value="Genomic_DNA"/>
</dbReference>
<dbReference type="Pfam" id="PF13228">
    <property type="entry name" value="DUF4037"/>
    <property type="match status" value="1"/>
</dbReference>
<sequence>MKGMELSKAYFEEYGKPMIESQFFPYKEQMAAGLVGEGSECFGYDDEFSQDHDFGPGFCIWLPDPIYRQMGAQLQQAYDALPKEYRGMRRIQSAQGGGRVGVFSIESFYRKYTGLSGAPKDNLEWFRIPERFLATATNGQVFFDQPGTFSQIRSTLKGFYPEDVLKKKLAARTVIMAQSGQYNYPRCMKRGELHAAYLACGEFARAALSVIYLLNEQYMPFYKWAFRGAQDLRILQNALHDLKELVMLNDATEHRGKKEWLIENICIETGRELNKRGFTRTTDSFLQSHGQELMSGIRDTRLKNLHIMADCEL</sequence>
<organism evidence="2 3">
    <name type="scientific">Hominibacterium faecale</name>
    <dbReference type="NCBI Taxonomy" id="2839743"/>
    <lineage>
        <taxon>Bacteria</taxon>
        <taxon>Bacillati</taxon>
        <taxon>Bacillota</taxon>
        <taxon>Clostridia</taxon>
        <taxon>Peptostreptococcales</taxon>
        <taxon>Anaerovoracaceae</taxon>
        <taxon>Hominibacterium</taxon>
    </lineage>
</organism>
<name>A0A9J6QUY3_9FIRM</name>
<evidence type="ECO:0000313" key="3">
    <source>
        <dbReference type="Proteomes" id="UP001065549"/>
    </source>
</evidence>
<gene>
    <name evidence="2" type="ORF">OBO34_10620</name>
</gene>
<evidence type="ECO:0000259" key="1">
    <source>
        <dbReference type="Pfam" id="PF13228"/>
    </source>
</evidence>
<proteinExistence type="predicted"/>
<dbReference type="RefSeq" id="WP_148395606.1">
    <property type="nucleotide sequence ID" value="NZ_JAJAGH010000001.1"/>
</dbReference>
<dbReference type="InterPro" id="IPR025117">
    <property type="entry name" value="DUF4037"/>
</dbReference>
<protein>
    <submittedName>
        <fullName evidence="2">DUF4037 domain-containing protein</fullName>
    </submittedName>
</protein>
<keyword evidence="3" id="KW-1185">Reference proteome</keyword>
<feature type="domain" description="DUF4037" evidence="1">
    <location>
        <begin position="125"/>
        <end position="224"/>
    </location>
</feature>
<reference evidence="2" key="1">
    <citation type="submission" date="2022-09" db="EMBL/GenBank/DDBJ databases">
        <title>Culturomic study of gut microbiota in children with autism spectrum disorder.</title>
        <authorList>
            <person name="Efimov B.A."/>
            <person name="Chaplin A.V."/>
            <person name="Sokolova S.R."/>
            <person name="Pikina A.P."/>
            <person name="Korzhanova M."/>
            <person name="Belova V."/>
            <person name="Korostin D."/>
        </authorList>
    </citation>
    <scope>NUCLEOTIDE SEQUENCE</scope>
    <source>
        <strain evidence="2">ASD5510</strain>
    </source>
</reference>
<dbReference type="Proteomes" id="UP001065549">
    <property type="component" value="Unassembled WGS sequence"/>
</dbReference>
<dbReference type="AlphaFoldDB" id="A0A9J6QUY3"/>
<accession>A0A9J6QUY3</accession>
<comment type="caution">
    <text evidence="2">The sequence shown here is derived from an EMBL/GenBank/DDBJ whole genome shotgun (WGS) entry which is preliminary data.</text>
</comment>